<evidence type="ECO:0008006" key="3">
    <source>
        <dbReference type="Google" id="ProtNLM"/>
    </source>
</evidence>
<evidence type="ECO:0000313" key="1">
    <source>
        <dbReference type="EMBL" id="SIS72980.1"/>
    </source>
</evidence>
<dbReference type="RefSeq" id="WP_076455405.1">
    <property type="nucleotide sequence ID" value="NZ_FTOB01000003.1"/>
</dbReference>
<keyword evidence="2" id="KW-1185">Reference proteome</keyword>
<gene>
    <name evidence="1" type="ORF">SAMN05421766_103668</name>
</gene>
<dbReference type="InterPro" id="IPR036188">
    <property type="entry name" value="FAD/NAD-bd_sf"/>
</dbReference>
<dbReference type="Gene3D" id="3.50.50.60">
    <property type="entry name" value="FAD/NAD(P)-binding domain"/>
    <property type="match status" value="2"/>
</dbReference>
<dbReference type="SUPFAM" id="SSF51905">
    <property type="entry name" value="FAD/NAD(P)-binding domain"/>
    <property type="match status" value="1"/>
</dbReference>
<accession>A0ABY1KSX1</accession>
<dbReference type="Proteomes" id="UP000185728">
    <property type="component" value="Unassembled WGS sequence"/>
</dbReference>
<protein>
    <recommendedName>
        <fullName evidence="3">Pyridine nucleotide-disulphide oxidoreductase</fullName>
    </recommendedName>
</protein>
<organism evidence="1 2">
    <name type="scientific">Zobellia uliginosa</name>
    <dbReference type="NCBI Taxonomy" id="143224"/>
    <lineage>
        <taxon>Bacteria</taxon>
        <taxon>Pseudomonadati</taxon>
        <taxon>Bacteroidota</taxon>
        <taxon>Flavobacteriia</taxon>
        <taxon>Flavobacteriales</taxon>
        <taxon>Flavobacteriaceae</taxon>
        <taxon>Zobellia</taxon>
    </lineage>
</organism>
<proteinExistence type="predicted"/>
<sequence length="175" mass="18919">MDKQEIFDVIIGGSYAGLLATITLGPSLRRMLIIDGGLPYNRQTPHAHYFITPNGIKPSEILKKAKSQVLGYETVSFINDVALKGNKSAENFDAIHACLPFTQHSDIPAQLNGSISEQGLIQVDAMQKTKSNGLFACGDNSTQIRSIASAVATGIMAGAMANLEPREERFLNKLK</sequence>
<reference evidence="1 2" key="1">
    <citation type="submission" date="2017-01" db="EMBL/GenBank/DDBJ databases">
        <authorList>
            <person name="Varghese N."/>
            <person name="Submissions S."/>
        </authorList>
    </citation>
    <scope>NUCLEOTIDE SEQUENCE [LARGE SCALE GENOMIC DNA]</scope>
    <source>
        <strain evidence="1 2">DSM 2061</strain>
    </source>
</reference>
<dbReference type="EMBL" id="FTOB01000003">
    <property type="protein sequence ID" value="SIS72980.1"/>
    <property type="molecule type" value="Genomic_DNA"/>
</dbReference>
<evidence type="ECO:0000313" key="2">
    <source>
        <dbReference type="Proteomes" id="UP000185728"/>
    </source>
</evidence>
<comment type="caution">
    <text evidence="1">The sequence shown here is derived from an EMBL/GenBank/DDBJ whole genome shotgun (WGS) entry which is preliminary data.</text>
</comment>
<name>A0ABY1KSX1_9FLAO</name>